<dbReference type="Pfam" id="PF20349">
    <property type="entry name" value="DUF6644"/>
    <property type="match status" value="1"/>
</dbReference>
<feature type="domain" description="DUF6644" evidence="2">
    <location>
        <begin position="27"/>
        <end position="155"/>
    </location>
</feature>
<sequence>MEFLASLVETPLARALITSSTLYLLVNAAHILGIGMLFGAILALDLRLLGLAPVVPLAVIAPYLSRLAGAGVLIAIVTGLCLFSVRPLEYVRNPAFLAKLGLVALGLLNVAVVHFNPGWRAVLAGNAPTTALRFSAVLSIVLWISAVIAGRWIGFL</sequence>
<evidence type="ECO:0000313" key="3">
    <source>
        <dbReference type="EMBL" id="CDZ31320.1"/>
    </source>
</evidence>
<proteinExistence type="predicted"/>
<dbReference type="EMBL" id="CCRH01000001">
    <property type="protein sequence ID" value="CDZ31320.1"/>
    <property type="molecule type" value="Genomic_DNA"/>
</dbReference>
<protein>
    <recommendedName>
        <fullName evidence="2">DUF6644 domain-containing protein</fullName>
    </recommendedName>
</protein>
<evidence type="ECO:0000256" key="1">
    <source>
        <dbReference type="SAM" id="Phobius"/>
    </source>
</evidence>
<gene>
    <name evidence="3" type="ORF">NGAL_HAMBI1145_00810</name>
</gene>
<dbReference type="Proteomes" id="UP000046176">
    <property type="component" value="Unassembled WGS sequence"/>
</dbReference>
<name>A0A0T7F8F7_NEOGA</name>
<feature type="transmembrane region" description="Helical" evidence="1">
    <location>
        <begin position="63"/>
        <end position="85"/>
    </location>
</feature>
<feature type="transmembrane region" description="Helical" evidence="1">
    <location>
        <begin position="97"/>
        <end position="115"/>
    </location>
</feature>
<dbReference type="RefSeq" id="WP_046664479.1">
    <property type="nucleotide sequence ID" value="NZ_CCRH01000001.1"/>
</dbReference>
<organism evidence="3 4">
    <name type="scientific">Neorhizobium galegae bv. officinalis</name>
    <dbReference type="NCBI Taxonomy" id="323656"/>
    <lineage>
        <taxon>Bacteria</taxon>
        <taxon>Pseudomonadati</taxon>
        <taxon>Pseudomonadota</taxon>
        <taxon>Alphaproteobacteria</taxon>
        <taxon>Hyphomicrobiales</taxon>
        <taxon>Rhizobiaceae</taxon>
        <taxon>Rhizobium/Agrobacterium group</taxon>
        <taxon>Neorhizobium</taxon>
    </lineage>
</organism>
<reference evidence="3 4" key="1">
    <citation type="submission" date="2014-08" db="EMBL/GenBank/DDBJ databases">
        <authorList>
            <person name="Chen Y.-H."/>
        </authorList>
    </citation>
    <scope>NUCLEOTIDE SEQUENCE [LARGE SCALE GENOMIC DNA]</scope>
</reference>
<keyword evidence="1" id="KW-0812">Transmembrane</keyword>
<dbReference type="OrthoDB" id="118399at2"/>
<keyword evidence="1" id="KW-0472">Membrane</keyword>
<feature type="transmembrane region" description="Helical" evidence="1">
    <location>
        <begin position="135"/>
        <end position="154"/>
    </location>
</feature>
<keyword evidence="1" id="KW-1133">Transmembrane helix</keyword>
<evidence type="ECO:0000313" key="4">
    <source>
        <dbReference type="Proteomes" id="UP000046176"/>
    </source>
</evidence>
<evidence type="ECO:0000259" key="2">
    <source>
        <dbReference type="Pfam" id="PF20349"/>
    </source>
</evidence>
<dbReference type="InterPro" id="IPR046586">
    <property type="entry name" value="DUF6644"/>
</dbReference>
<feature type="transmembrane region" description="Helical" evidence="1">
    <location>
        <begin position="21"/>
        <end position="43"/>
    </location>
</feature>
<dbReference type="AlphaFoldDB" id="A0A0T7F8F7"/>
<accession>A0A0T7F8F7</accession>